<accession>A0A1X7LQ41</accession>
<dbReference type="AlphaFoldDB" id="A0A1X7LQ41"/>
<feature type="region of interest" description="Disordered" evidence="5">
    <location>
        <begin position="119"/>
        <end position="158"/>
    </location>
</feature>
<evidence type="ECO:0000256" key="2">
    <source>
        <dbReference type="ARBA" id="ARBA00022692"/>
    </source>
</evidence>
<keyword evidence="3 6" id="KW-1133">Transmembrane helix</keyword>
<organism evidence="7 8">
    <name type="scientific">Paenibacillus aquistagni</name>
    <dbReference type="NCBI Taxonomy" id="1852522"/>
    <lineage>
        <taxon>Bacteria</taxon>
        <taxon>Bacillati</taxon>
        <taxon>Bacillota</taxon>
        <taxon>Bacilli</taxon>
        <taxon>Bacillales</taxon>
        <taxon>Paenibacillaceae</taxon>
        <taxon>Paenibacillus</taxon>
    </lineage>
</organism>
<evidence type="ECO:0000313" key="7">
    <source>
        <dbReference type="EMBL" id="SMG55988.1"/>
    </source>
</evidence>
<feature type="transmembrane region" description="Helical" evidence="6">
    <location>
        <begin position="55"/>
        <end position="78"/>
    </location>
</feature>
<reference evidence="7 8" key="1">
    <citation type="submission" date="2017-04" db="EMBL/GenBank/DDBJ databases">
        <authorList>
            <person name="Afonso C.L."/>
            <person name="Miller P.J."/>
            <person name="Scott M.A."/>
            <person name="Spackman E."/>
            <person name="Goraichik I."/>
            <person name="Dimitrov K.M."/>
            <person name="Suarez D.L."/>
            <person name="Swayne D.E."/>
        </authorList>
    </citation>
    <scope>NUCLEOTIDE SEQUENCE [LARGE SCALE GENOMIC DNA]</scope>
    <source>
        <strain evidence="7 8">11</strain>
    </source>
</reference>
<evidence type="ECO:0000256" key="4">
    <source>
        <dbReference type="ARBA" id="ARBA00023136"/>
    </source>
</evidence>
<proteinExistence type="predicted"/>
<evidence type="ECO:0000256" key="1">
    <source>
        <dbReference type="ARBA" id="ARBA00022475"/>
    </source>
</evidence>
<feature type="compositionally biased region" description="Polar residues" evidence="5">
    <location>
        <begin position="119"/>
        <end position="128"/>
    </location>
</feature>
<protein>
    <submittedName>
        <fullName evidence="7">Zinc-ribbon containing domain-containing protein</fullName>
    </submittedName>
</protein>
<evidence type="ECO:0000256" key="3">
    <source>
        <dbReference type="ARBA" id="ARBA00022989"/>
    </source>
</evidence>
<evidence type="ECO:0000313" key="8">
    <source>
        <dbReference type="Proteomes" id="UP000193834"/>
    </source>
</evidence>
<dbReference type="NCBIfam" id="NF002796">
    <property type="entry name" value="PRK02935.1"/>
    <property type="match status" value="1"/>
</dbReference>
<keyword evidence="1" id="KW-1003">Cell membrane</keyword>
<evidence type="ECO:0000256" key="6">
    <source>
        <dbReference type="SAM" id="Phobius"/>
    </source>
</evidence>
<dbReference type="EMBL" id="FXAZ01000006">
    <property type="protein sequence ID" value="SMG55988.1"/>
    <property type="molecule type" value="Genomic_DNA"/>
</dbReference>
<feature type="transmembrane region" description="Helical" evidence="6">
    <location>
        <begin position="26"/>
        <end position="49"/>
    </location>
</feature>
<dbReference type="Proteomes" id="UP000193834">
    <property type="component" value="Unassembled WGS sequence"/>
</dbReference>
<sequence>MSHSSSNMEKAKRFFFRSSKINEFRLWGLLLTMGGMGLMVLGTAGILMWGTNGRLFAAIFMVIGMIALLGSMAIYFAAGMLSTSAMILVCPECGRQTKILGKTDRCMFCRTMLTLDESQATEHPQVKSSSDHESTDINNAAPAQDESTKSEQERTFTS</sequence>
<keyword evidence="2 6" id="KW-0812">Transmembrane</keyword>
<evidence type="ECO:0000256" key="5">
    <source>
        <dbReference type="SAM" id="MobiDB-lite"/>
    </source>
</evidence>
<dbReference type="STRING" id="1852522.SAMN06295960_4086"/>
<dbReference type="Pfam" id="PF11023">
    <property type="entry name" value="DUF2614"/>
    <property type="match status" value="1"/>
</dbReference>
<dbReference type="InterPro" id="IPR020912">
    <property type="entry name" value="UPF0295"/>
</dbReference>
<gene>
    <name evidence="7" type="ORF">SAMN06295960_4086</name>
</gene>
<keyword evidence="4 6" id="KW-0472">Membrane</keyword>
<keyword evidence="8" id="KW-1185">Reference proteome</keyword>
<feature type="compositionally biased region" description="Basic and acidic residues" evidence="5">
    <location>
        <begin position="146"/>
        <end position="158"/>
    </location>
</feature>
<dbReference type="RefSeq" id="WP_338113953.1">
    <property type="nucleotide sequence ID" value="NZ_FXAZ01000006.1"/>
</dbReference>
<name>A0A1X7LQ41_9BACL</name>